<dbReference type="EMBL" id="FZRA01000011">
    <property type="protein sequence ID" value="SNU09741.1"/>
    <property type="molecule type" value="Genomic_DNA"/>
</dbReference>
<sequence>MAKVIAGFRDKLTDVIYPAGSEYVGERVEELTKAGFLKKETKAKPKKKAE</sequence>
<evidence type="ECO:0000313" key="2">
    <source>
        <dbReference type="EMBL" id="SNU09741.1"/>
    </source>
</evidence>
<evidence type="ECO:0000313" key="1">
    <source>
        <dbReference type="EMBL" id="SDQ16734.1"/>
    </source>
</evidence>
<protein>
    <submittedName>
        <fullName evidence="1">Uncharacterized protein</fullName>
    </submittedName>
</protein>
<dbReference type="Proteomes" id="UP000214649">
    <property type="component" value="Unassembled WGS sequence"/>
</dbReference>
<reference evidence="1 3" key="1">
    <citation type="submission" date="2016-10" db="EMBL/GenBank/DDBJ databases">
        <authorList>
            <person name="de Groot N.N."/>
        </authorList>
    </citation>
    <scope>NUCLEOTIDE SEQUENCE [LARGE SCALE GENOMIC DNA]</scope>
    <source>
        <strain evidence="1 3">Sb05</strain>
    </source>
</reference>
<dbReference type="RefSeq" id="WP_195978636.1">
    <property type="nucleotide sequence ID" value="NZ_FNKE01000001.1"/>
</dbReference>
<evidence type="ECO:0000313" key="4">
    <source>
        <dbReference type="Proteomes" id="UP000214649"/>
    </source>
</evidence>
<name>A0A1H0YNG2_STREI</name>
<accession>A0A1H0YNG2</accession>
<evidence type="ECO:0000313" key="3">
    <source>
        <dbReference type="Proteomes" id="UP000182870"/>
    </source>
</evidence>
<organism evidence="1 3">
    <name type="scientific">Streptococcus equinus</name>
    <name type="common">Streptococcus bovis</name>
    <dbReference type="NCBI Taxonomy" id="1335"/>
    <lineage>
        <taxon>Bacteria</taxon>
        <taxon>Bacillati</taxon>
        <taxon>Bacillota</taxon>
        <taxon>Bacilli</taxon>
        <taxon>Lactobacillales</taxon>
        <taxon>Streptococcaceae</taxon>
        <taxon>Streptococcus</taxon>
    </lineage>
</organism>
<proteinExistence type="predicted"/>
<dbReference type="EMBL" id="FNKE01000001">
    <property type="protein sequence ID" value="SDQ16734.1"/>
    <property type="molecule type" value="Genomic_DNA"/>
</dbReference>
<dbReference type="Proteomes" id="UP000182870">
    <property type="component" value="Unassembled WGS sequence"/>
</dbReference>
<gene>
    <name evidence="1" type="ORF">SAMN05216392_0772</name>
    <name evidence="2" type="ORF">SAMN05216470_2000</name>
</gene>
<reference evidence="2 4" key="2">
    <citation type="submission" date="2017-07" db="EMBL/GenBank/DDBJ databases">
        <authorList>
            <person name="Sun Z.S."/>
            <person name="Albrecht U."/>
            <person name="Echele G."/>
            <person name="Lee C.C."/>
        </authorList>
    </citation>
    <scope>NUCLEOTIDE SEQUENCE [LARGE SCALE GENOMIC DNA]</scope>
    <source>
        <strain evidence="2 4">AR3</strain>
    </source>
</reference>
<dbReference type="AlphaFoldDB" id="A0A1H0YNG2"/>